<dbReference type="AlphaFoldDB" id="A0A3M7T855"/>
<organism evidence="1 2">
    <name type="scientific">Brachionus plicatilis</name>
    <name type="common">Marine rotifer</name>
    <name type="synonym">Brachionus muelleri</name>
    <dbReference type="NCBI Taxonomy" id="10195"/>
    <lineage>
        <taxon>Eukaryota</taxon>
        <taxon>Metazoa</taxon>
        <taxon>Spiralia</taxon>
        <taxon>Gnathifera</taxon>
        <taxon>Rotifera</taxon>
        <taxon>Eurotatoria</taxon>
        <taxon>Monogononta</taxon>
        <taxon>Pseudotrocha</taxon>
        <taxon>Ploima</taxon>
        <taxon>Brachionidae</taxon>
        <taxon>Brachionus</taxon>
    </lineage>
</organism>
<proteinExistence type="predicted"/>
<sequence>MKKQNLAFNSSYFKTSTDVLNRNDYPPSLHKSKNFQHKNNLTYKNTTLHNNSFRLTIDFKLKPVLNLFIEKDAKIKNFCSIEVLFIVSKSFEIRETRIVKIILKNVNVLMKNPALQYKVTIVETISIYNLISEIIIVINFIELLKGDVNTNFFN</sequence>
<name>A0A3M7T855_BRAPC</name>
<dbReference type="Proteomes" id="UP000276133">
    <property type="component" value="Unassembled WGS sequence"/>
</dbReference>
<comment type="caution">
    <text evidence="1">The sequence shown here is derived from an EMBL/GenBank/DDBJ whole genome shotgun (WGS) entry which is preliminary data.</text>
</comment>
<accession>A0A3M7T855</accession>
<protein>
    <submittedName>
        <fullName evidence="1">Uncharacterized protein</fullName>
    </submittedName>
</protein>
<evidence type="ECO:0000313" key="1">
    <source>
        <dbReference type="EMBL" id="RNA44010.1"/>
    </source>
</evidence>
<gene>
    <name evidence="1" type="ORF">BpHYR1_050818</name>
</gene>
<evidence type="ECO:0000313" key="2">
    <source>
        <dbReference type="Proteomes" id="UP000276133"/>
    </source>
</evidence>
<keyword evidence="2" id="KW-1185">Reference proteome</keyword>
<reference evidence="1 2" key="1">
    <citation type="journal article" date="2018" name="Sci. Rep.">
        <title>Genomic signatures of local adaptation to the degree of environmental predictability in rotifers.</title>
        <authorList>
            <person name="Franch-Gras L."/>
            <person name="Hahn C."/>
            <person name="Garcia-Roger E.M."/>
            <person name="Carmona M.J."/>
            <person name="Serra M."/>
            <person name="Gomez A."/>
        </authorList>
    </citation>
    <scope>NUCLEOTIDE SEQUENCE [LARGE SCALE GENOMIC DNA]</scope>
    <source>
        <strain evidence="1">HYR1</strain>
    </source>
</reference>
<dbReference type="EMBL" id="REGN01000165">
    <property type="protein sequence ID" value="RNA44010.1"/>
    <property type="molecule type" value="Genomic_DNA"/>
</dbReference>